<reference evidence="2 3" key="1">
    <citation type="submission" date="2018-03" db="EMBL/GenBank/DDBJ databases">
        <title>Bacteriophage NCPPB3778 and a type I-E CRISPR drive the evolution of the US Biological Select Agent, Rathayibacter toxicus.</title>
        <authorList>
            <person name="Davis E.W.II."/>
            <person name="Tabima J.F."/>
            <person name="Weisberg A.J."/>
            <person name="Dantas Lopes L."/>
            <person name="Wiseman M.S."/>
            <person name="Wiseman M.S."/>
            <person name="Pupko T."/>
            <person name="Belcher M.S."/>
            <person name="Sechler A.J."/>
            <person name="Tancos M.A."/>
            <person name="Schroeder B.K."/>
            <person name="Murray T.D."/>
            <person name="Luster D.G."/>
            <person name="Schneider W.L."/>
            <person name="Rogers E."/>
            <person name="Andreote F.D."/>
            <person name="Grunwald N.J."/>
            <person name="Putnam M.L."/>
            <person name="Chang J.H."/>
        </authorList>
    </citation>
    <scope>NUCLEOTIDE SEQUENCE [LARGE SCALE GENOMIC DNA]</scope>
    <source>
        <strain evidence="2 3">DSM 15933</strain>
    </source>
</reference>
<dbReference type="Pfam" id="PF12697">
    <property type="entry name" value="Abhydrolase_6"/>
    <property type="match status" value="1"/>
</dbReference>
<accession>A0A2T4UQW3</accession>
<evidence type="ECO:0000313" key="3">
    <source>
        <dbReference type="Proteomes" id="UP000241085"/>
    </source>
</evidence>
<dbReference type="Proteomes" id="UP000241085">
    <property type="component" value="Unassembled WGS sequence"/>
</dbReference>
<organism evidence="2 3">
    <name type="scientific">Rathayibacter caricis DSM 15933</name>
    <dbReference type="NCBI Taxonomy" id="1328867"/>
    <lineage>
        <taxon>Bacteria</taxon>
        <taxon>Bacillati</taxon>
        <taxon>Actinomycetota</taxon>
        <taxon>Actinomycetes</taxon>
        <taxon>Micrococcales</taxon>
        <taxon>Microbacteriaceae</taxon>
        <taxon>Rathayibacter</taxon>
    </lineage>
</organism>
<sequence>MFFETSDGVKIAYRRWGDRGGPVTVLHHGLTSDSLAEWKTPLVLGVLIDAGHHVLTLDARGHGASDTPHEISSYGLSRMVADLVELLDEVAADVEIRLVGYSLGAVVVLHACAELGQRVSRLVLGGVGSGIVEMDGLDTRVLNLAGLAEAFSADDASEIDDPELAAWRTQAYSAGADLKAISAVAAALRPEPAPLAEITVPTLVIAGLDDVLAQRPEVLSSALRRAELVLVGGSHSGARFDPDFAEAIRHFLTRSAE</sequence>
<dbReference type="PANTHER" id="PTHR43798:SF33">
    <property type="entry name" value="HYDROLASE, PUTATIVE (AFU_ORTHOLOGUE AFUA_2G14860)-RELATED"/>
    <property type="match status" value="1"/>
</dbReference>
<proteinExistence type="predicted"/>
<gene>
    <name evidence="2" type="ORF">C1I63_03040</name>
</gene>
<evidence type="ECO:0000259" key="1">
    <source>
        <dbReference type="Pfam" id="PF12697"/>
    </source>
</evidence>
<dbReference type="GO" id="GO:0016787">
    <property type="term" value="F:hydrolase activity"/>
    <property type="evidence" value="ECO:0007669"/>
    <property type="project" value="UniProtKB-KW"/>
</dbReference>
<dbReference type="AlphaFoldDB" id="A0A2T4UQW3"/>
<dbReference type="EMBL" id="PZPL01000001">
    <property type="protein sequence ID" value="PTL71914.1"/>
    <property type="molecule type" value="Genomic_DNA"/>
</dbReference>
<dbReference type="PANTHER" id="PTHR43798">
    <property type="entry name" value="MONOACYLGLYCEROL LIPASE"/>
    <property type="match status" value="1"/>
</dbReference>
<keyword evidence="2" id="KW-0378">Hydrolase</keyword>
<dbReference type="SUPFAM" id="SSF53474">
    <property type="entry name" value="alpha/beta-Hydrolases"/>
    <property type="match status" value="1"/>
</dbReference>
<protein>
    <submittedName>
        <fullName evidence="2">Alpha/beta hydrolase</fullName>
    </submittedName>
</protein>
<dbReference type="GO" id="GO:0016020">
    <property type="term" value="C:membrane"/>
    <property type="evidence" value="ECO:0007669"/>
    <property type="project" value="TreeGrafter"/>
</dbReference>
<evidence type="ECO:0000313" key="2">
    <source>
        <dbReference type="EMBL" id="PTL71914.1"/>
    </source>
</evidence>
<dbReference type="InterPro" id="IPR050266">
    <property type="entry name" value="AB_hydrolase_sf"/>
</dbReference>
<dbReference type="InterPro" id="IPR029058">
    <property type="entry name" value="AB_hydrolase_fold"/>
</dbReference>
<feature type="domain" description="AB hydrolase-1" evidence="1">
    <location>
        <begin position="25"/>
        <end position="236"/>
    </location>
</feature>
<dbReference type="Gene3D" id="3.40.50.1820">
    <property type="entry name" value="alpha/beta hydrolase"/>
    <property type="match status" value="1"/>
</dbReference>
<keyword evidence="3" id="KW-1185">Reference proteome</keyword>
<name>A0A2T4UQW3_9MICO</name>
<dbReference type="InterPro" id="IPR000073">
    <property type="entry name" value="AB_hydrolase_1"/>
</dbReference>
<comment type="caution">
    <text evidence="2">The sequence shown here is derived from an EMBL/GenBank/DDBJ whole genome shotgun (WGS) entry which is preliminary data.</text>
</comment>